<reference evidence="1 2" key="1">
    <citation type="journal article" date="2018" name="Sci. Rep.">
        <title>Genomic signatures of local adaptation to the degree of environmental predictability in rotifers.</title>
        <authorList>
            <person name="Franch-Gras L."/>
            <person name="Hahn C."/>
            <person name="Garcia-Roger E.M."/>
            <person name="Carmona M.J."/>
            <person name="Serra M."/>
            <person name="Gomez A."/>
        </authorList>
    </citation>
    <scope>NUCLEOTIDE SEQUENCE [LARGE SCALE GENOMIC DNA]</scope>
    <source>
        <strain evidence="1">HYR1</strain>
    </source>
</reference>
<organism evidence="1 2">
    <name type="scientific">Brachionus plicatilis</name>
    <name type="common">Marine rotifer</name>
    <name type="synonym">Brachionus muelleri</name>
    <dbReference type="NCBI Taxonomy" id="10195"/>
    <lineage>
        <taxon>Eukaryota</taxon>
        <taxon>Metazoa</taxon>
        <taxon>Spiralia</taxon>
        <taxon>Gnathifera</taxon>
        <taxon>Rotifera</taxon>
        <taxon>Eurotatoria</taxon>
        <taxon>Monogononta</taxon>
        <taxon>Pseudotrocha</taxon>
        <taxon>Ploima</taxon>
        <taxon>Brachionidae</taxon>
        <taxon>Brachionus</taxon>
    </lineage>
</organism>
<gene>
    <name evidence="1" type="ORF">BpHYR1_007274</name>
</gene>
<keyword evidence="2" id="KW-1185">Reference proteome</keyword>
<accession>A0A3M7QSU1</accession>
<evidence type="ECO:0000313" key="1">
    <source>
        <dbReference type="EMBL" id="RNA14392.1"/>
    </source>
</evidence>
<dbReference type="AlphaFoldDB" id="A0A3M7QSU1"/>
<comment type="caution">
    <text evidence="1">The sequence shown here is derived from an EMBL/GenBank/DDBJ whole genome shotgun (WGS) entry which is preliminary data.</text>
</comment>
<dbReference type="EMBL" id="REGN01005202">
    <property type="protein sequence ID" value="RNA14392.1"/>
    <property type="molecule type" value="Genomic_DNA"/>
</dbReference>
<protein>
    <submittedName>
        <fullName evidence="1">Uncharacterized protein</fullName>
    </submittedName>
</protein>
<dbReference type="Proteomes" id="UP000276133">
    <property type="component" value="Unassembled WGS sequence"/>
</dbReference>
<dbReference type="SUPFAM" id="SSF52047">
    <property type="entry name" value="RNI-like"/>
    <property type="match status" value="1"/>
</dbReference>
<name>A0A3M7QSU1_BRAPC</name>
<proteinExistence type="predicted"/>
<evidence type="ECO:0000313" key="2">
    <source>
        <dbReference type="Proteomes" id="UP000276133"/>
    </source>
</evidence>
<sequence>MRFSSKSPQKLGLKINEYFGLNYNSSQIKFIKKIKYKSPNLNPIVMIWNKLKNNIRKKRFKKIVIKNDGYHSFWFCLKICFVIKTLYIFQNCISYQGLQNIANLYSMCSSVVHFAEILQRFYKRIPCSAETLQFSVKCTPSKNP</sequence>